<dbReference type="AlphaFoldDB" id="A0A3N4IT05"/>
<evidence type="ECO:0000313" key="2">
    <source>
        <dbReference type="EMBL" id="RPA88885.1"/>
    </source>
</evidence>
<sequence>MYSQFCAWVDAVPSFISSKDNECLFSLTLLSSAYWFVLSTIWANTSLLKKRSKSSKGLGLPAIEVGRMGVVKCAGNGLS</sequence>
<proteinExistence type="predicted"/>
<keyword evidence="3" id="KW-1185">Reference proteome</keyword>
<keyword evidence="1" id="KW-0472">Membrane</keyword>
<evidence type="ECO:0000256" key="1">
    <source>
        <dbReference type="SAM" id="Phobius"/>
    </source>
</evidence>
<gene>
    <name evidence="2" type="ORF">L873DRAFT_781644</name>
</gene>
<dbReference type="EMBL" id="ML120643">
    <property type="protein sequence ID" value="RPA88885.1"/>
    <property type="molecule type" value="Genomic_DNA"/>
</dbReference>
<keyword evidence="1" id="KW-1133">Transmembrane helix</keyword>
<dbReference type="Proteomes" id="UP000276215">
    <property type="component" value="Unassembled WGS sequence"/>
</dbReference>
<feature type="transmembrane region" description="Helical" evidence="1">
    <location>
        <begin position="24"/>
        <end position="43"/>
    </location>
</feature>
<organism evidence="2 3">
    <name type="scientific">Choiromyces venosus 120613-1</name>
    <dbReference type="NCBI Taxonomy" id="1336337"/>
    <lineage>
        <taxon>Eukaryota</taxon>
        <taxon>Fungi</taxon>
        <taxon>Dikarya</taxon>
        <taxon>Ascomycota</taxon>
        <taxon>Pezizomycotina</taxon>
        <taxon>Pezizomycetes</taxon>
        <taxon>Pezizales</taxon>
        <taxon>Tuberaceae</taxon>
        <taxon>Choiromyces</taxon>
    </lineage>
</organism>
<evidence type="ECO:0000313" key="3">
    <source>
        <dbReference type="Proteomes" id="UP000276215"/>
    </source>
</evidence>
<protein>
    <submittedName>
        <fullName evidence="2">Uncharacterized protein</fullName>
    </submittedName>
</protein>
<name>A0A3N4IT05_9PEZI</name>
<reference evidence="2 3" key="1">
    <citation type="journal article" date="2018" name="Nat. Ecol. Evol.">
        <title>Pezizomycetes genomes reveal the molecular basis of ectomycorrhizal truffle lifestyle.</title>
        <authorList>
            <person name="Murat C."/>
            <person name="Payen T."/>
            <person name="Noel B."/>
            <person name="Kuo A."/>
            <person name="Morin E."/>
            <person name="Chen J."/>
            <person name="Kohler A."/>
            <person name="Krizsan K."/>
            <person name="Balestrini R."/>
            <person name="Da Silva C."/>
            <person name="Montanini B."/>
            <person name="Hainaut M."/>
            <person name="Levati E."/>
            <person name="Barry K.W."/>
            <person name="Belfiori B."/>
            <person name="Cichocki N."/>
            <person name="Clum A."/>
            <person name="Dockter R.B."/>
            <person name="Fauchery L."/>
            <person name="Guy J."/>
            <person name="Iotti M."/>
            <person name="Le Tacon F."/>
            <person name="Lindquist E.A."/>
            <person name="Lipzen A."/>
            <person name="Malagnac F."/>
            <person name="Mello A."/>
            <person name="Molinier V."/>
            <person name="Miyauchi S."/>
            <person name="Poulain J."/>
            <person name="Riccioni C."/>
            <person name="Rubini A."/>
            <person name="Sitrit Y."/>
            <person name="Splivallo R."/>
            <person name="Traeger S."/>
            <person name="Wang M."/>
            <person name="Zifcakova L."/>
            <person name="Wipf D."/>
            <person name="Zambonelli A."/>
            <person name="Paolocci F."/>
            <person name="Nowrousian M."/>
            <person name="Ottonello S."/>
            <person name="Baldrian P."/>
            <person name="Spatafora J.W."/>
            <person name="Henrissat B."/>
            <person name="Nagy L.G."/>
            <person name="Aury J.M."/>
            <person name="Wincker P."/>
            <person name="Grigoriev I.V."/>
            <person name="Bonfante P."/>
            <person name="Martin F.M."/>
        </authorList>
    </citation>
    <scope>NUCLEOTIDE SEQUENCE [LARGE SCALE GENOMIC DNA]</scope>
    <source>
        <strain evidence="2 3">120613-1</strain>
    </source>
</reference>
<accession>A0A3N4IT05</accession>
<keyword evidence="1" id="KW-0812">Transmembrane</keyword>